<dbReference type="GO" id="GO:0006307">
    <property type="term" value="P:DNA alkylation repair"/>
    <property type="evidence" value="ECO:0007669"/>
    <property type="project" value="TreeGrafter"/>
</dbReference>
<sequence length="383" mass="42944">MTDTQKIASLFAKTGGSTTNAGKSPKKSLEEIELEKVLALSEAEAKVADMDDEARIKAAIEQSLIEEQSKEVKGEEVGGSSKRRLEDGLLVGPSSSPPKKVHRTEEPKDEEVGDPSLDDDSFDSRSERNIEKLNGSLDLLYCKGWIRSQERKRLRNWMLNELAWHRVTYIQPRSKQRIITPRFTATFGKDDTGSPDHLYKFPPKPFPPLLDRLRKILEEKTGARFNAIIINYYADGKDSISYHSDDEAFLGKSPTIASISLGASRDFYLRRKAPANQSVPDATSNEKMGTKGKGPAAQRPTEKMVLEDGDLLVMKGRTQADWEHSIPKRTSYVGGRINMTFRRVMNVSGTNNFIRYNRMGDGDSPQFRWSEKTRQMVPGSGGI</sequence>
<feature type="compositionally biased region" description="Polar residues" evidence="2">
    <location>
        <begin position="275"/>
        <end position="287"/>
    </location>
</feature>
<feature type="binding site" evidence="1">
    <location>
        <position position="246"/>
    </location>
    <ligand>
        <name>substrate</name>
    </ligand>
</feature>
<feature type="binding site" evidence="1">
    <location>
        <position position="342"/>
    </location>
    <ligand>
        <name>2-oxoglutarate</name>
        <dbReference type="ChEBI" id="CHEBI:16810"/>
    </ligand>
</feature>
<feature type="binding site" evidence="1">
    <location>
        <position position="231"/>
    </location>
    <ligand>
        <name>2-oxoglutarate</name>
        <dbReference type="ChEBI" id="CHEBI:16810"/>
    </ligand>
</feature>
<name>A0A316VGC6_9BASI</name>
<evidence type="ECO:0000256" key="1">
    <source>
        <dbReference type="PIRSR" id="PIRSR632852-1"/>
    </source>
</evidence>
<dbReference type="Gene3D" id="2.60.120.590">
    <property type="entry name" value="Alpha-ketoglutarate-dependent dioxygenase AlkB-like"/>
    <property type="match status" value="1"/>
</dbReference>
<feature type="domain" description="Fe2OG dioxygenase" evidence="3">
    <location>
        <begin position="224"/>
        <end position="345"/>
    </location>
</feature>
<dbReference type="InterPro" id="IPR037151">
    <property type="entry name" value="AlkB-like_sf"/>
</dbReference>
<dbReference type="STRING" id="1280837.A0A316VGC6"/>
<dbReference type="Pfam" id="PF13532">
    <property type="entry name" value="2OG-FeII_Oxy_2"/>
    <property type="match status" value="1"/>
</dbReference>
<evidence type="ECO:0000259" key="3">
    <source>
        <dbReference type="PROSITE" id="PS51471"/>
    </source>
</evidence>
<dbReference type="InParanoid" id="A0A316VGC6"/>
<dbReference type="InterPro" id="IPR027450">
    <property type="entry name" value="AlkB-like"/>
</dbReference>
<dbReference type="InterPro" id="IPR003903">
    <property type="entry name" value="UIM_dom"/>
</dbReference>
<feature type="region of interest" description="Disordered" evidence="2">
    <location>
        <begin position="274"/>
        <end position="299"/>
    </location>
</feature>
<dbReference type="GeneID" id="37022223"/>
<feature type="region of interest" description="Disordered" evidence="2">
    <location>
        <begin position="1"/>
        <end position="28"/>
    </location>
</feature>
<evidence type="ECO:0000313" key="5">
    <source>
        <dbReference type="Proteomes" id="UP000245771"/>
    </source>
</evidence>
<dbReference type="GO" id="GO:0008198">
    <property type="term" value="F:ferrous iron binding"/>
    <property type="evidence" value="ECO:0007669"/>
    <property type="project" value="TreeGrafter"/>
</dbReference>
<dbReference type="EMBL" id="KZ819603">
    <property type="protein sequence ID" value="PWN36374.1"/>
    <property type="molecule type" value="Genomic_DNA"/>
</dbReference>
<feature type="compositionally biased region" description="Basic and acidic residues" evidence="2">
    <location>
        <begin position="67"/>
        <end position="76"/>
    </location>
</feature>
<dbReference type="SUPFAM" id="SSF51197">
    <property type="entry name" value="Clavaminate synthase-like"/>
    <property type="match status" value="1"/>
</dbReference>
<dbReference type="PROSITE" id="PS50330">
    <property type="entry name" value="UIM"/>
    <property type="match status" value="1"/>
</dbReference>
<dbReference type="Proteomes" id="UP000245771">
    <property type="component" value="Unassembled WGS sequence"/>
</dbReference>
<gene>
    <name evidence="4" type="ORF">FA14DRAFT_172920</name>
</gene>
<dbReference type="PROSITE" id="PS51471">
    <property type="entry name" value="FE2OG_OXY"/>
    <property type="match status" value="1"/>
</dbReference>
<proteinExistence type="predicted"/>
<keyword evidence="5" id="KW-1185">Reference proteome</keyword>
<dbReference type="AlphaFoldDB" id="A0A316VGC6"/>
<organism evidence="4 5">
    <name type="scientific">Meira miltonrushii</name>
    <dbReference type="NCBI Taxonomy" id="1280837"/>
    <lineage>
        <taxon>Eukaryota</taxon>
        <taxon>Fungi</taxon>
        <taxon>Dikarya</taxon>
        <taxon>Basidiomycota</taxon>
        <taxon>Ustilaginomycotina</taxon>
        <taxon>Exobasidiomycetes</taxon>
        <taxon>Exobasidiales</taxon>
        <taxon>Brachybasidiaceae</taxon>
        <taxon>Meira</taxon>
    </lineage>
</organism>
<evidence type="ECO:0000256" key="2">
    <source>
        <dbReference type="SAM" id="MobiDB-lite"/>
    </source>
</evidence>
<feature type="region of interest" description="Disordered" evidence="2">
    <location>
        <begin position="67"/>
        <end position="125"/>
    </location>
</feature>
<dbReference type="PANTHER" id="PTHR31573">
    <property type="entry name" value="ALPHA-KETOGLUTARATE-DEPENDENT DIOXYGENASE ALKB HOMOLOG 2"/>
    <property type="match status" value="1"/>
</dbReference>
<evidence type="ECO:0000313" key="4">
    <source>
        <dbReference type="EMBL" id="PWN36374.1"/>
    </source>
</evidence>
<dbReference type="GO" id="GO:0035516">
    <property type="term" value="F:broad specificity oxidative DNA demethylase activity"/>
    <property type="evidence" value="ECO:0007669"/>
    <property type="project" value="TreeGrafter"/>
</dbReference>
<feature type="compositionally biased region" description="Acidic residues" evidence="2">
    <location>
        <begin position="107"/>
        <end position="121"/>
    </location>
</feature>
<feature type="binding site" evidence="1">
    <location>
        <position position="233"/>
    </location>
    <ligand>
        <name>2-oxoglutarate</name>
        <dbReference type="ChEBI" id="CHEBI:16810"/>
    </ligand>
</feature>
<dbReference type="OrthoDB" id="545910at2759"/>
<dbReference type="InterPro" id="IPR032852">
    <property type="entry name" value="ALKBH2"/>
</dbReference>
<feature type="binding site" evidence="1">
    <location>
        <position position="340"/>
    </location>
    <ligand>
        <name>2-oxoglutarate</name>
        <dbReference type="ChEBI" id="CHEBI:16810"/>
    </ligand>
</feature>
<dbReference type="PANTHER" id="PTHR31573:SF1">
    <property type="entry name" value="DNA OXIDATIVE DEMETHYLASE ALKBH2"/>
    <property type="match status" value="1"/>
</dbReference>
<accession>A0A316VGC6</accession>
<feature type="binding site" evidence="1">
    <location>
        <position position="243"/>
    </location>
    <ligand>
        <name>2-oxoglutarate</name>
        <dbReference type="ChEBI" id="CHEBI:16810"/>
    </ligand>
</feature>
<dbReference type="RefSeq" id="XP_025356676.1">
    <property type="nucleotide sequence ID" value="XM_025500442.1"/>
</dbReference>
<feature type="binding site" evidence="1">
    <location>
        <position position="336"/>
    </location>
    <ligand>
        <name>2-oxoglutarate</name>
        <dbReference type="ChEBI" id="CHEBI:16810"/>
    </ligand>
</feature>
<dbReference type="GO" id="GO:0051747">
    <property type="term" value="F:cytosine C-5 DNA demethylase activity"/>
    <property type="evidence" value="ECO:0007669"/>
    <property type="project" value="TreeGrafter"/>
</dbReference>
<reference evidence="4 5" key="1">
    <citation type="journal article" date="2018" name="Mol. Biol. Evol.">
        <title>Broad Genomic Sampling Reveals a Smut Pathogenic Ancestry of the Fungal Clade Ustilaginomycotina.</title>
        <authorList>
            <person name="Kijpornyongpan T."/>
            <person name="Mondo S.J."/>
            <person name="Barry K."/>
            <person name="Sandor L."/>
            <person name="Lee J."/>
            <person name="Lipzen A."/>
            <person name="Pangilinan J."/>
            <person name="LaButti K."/>
            <person name="Hainaut M."/>
            <person name="Henrissat B."/>
            <person name="Grigoriev I.V."/>
            <person name="Spatafora J.W."/>
            <person name="Aime M.C."/>
        </authorList>
    </citation>
    <scope>NUCLEOTIDE SEQUENCE [LARGE SCALE GENOMIC DNA]</scope>
    <source>
        <strain evidence="4 5">MCA 3882</strain>
    </source>
</reference>
<feature type="binding site" evidence="1">
    <location>
        <position position="324"/>
    </location>
    <ligand>
        <name>2-oxoglutarate</name>
        <dbReference type="ChEBI" id="CHEBI:16810"/>
    </ligand>
</feature>
<dbReference type="InterPro" id="IPR005123">
    <property type="entry name" value="Oxoglu/Fe-dep_dioxygenase_dom"/>
</dbReference>
<protein>
    <recommendedName>
        <fullName evidence="3">Fe2OG dioxygenase domain-containing protein</fullName>
    </recommendedName>
</protein>